<dbReference type="Proteomes" id="UP000265631">
    <property type="component" value="Unassembled WGS sequence"/>
</dbReference>
<evidence type="ECO:0000313" key="2">
    <source>
        <dbReference type="Proteomes" id="UP000265631"/>
    </source>
</evidence>
<proteinExistence type="predicted"/>
<dbReference type="OrthoDB" id="269227at2759"/>
<gene>
    <name evidence="1" type="ORF">FIE12Z_7960</name>
</gene>
<dbReference type="Gene3D" id="3.30.560.10">
    <property type="entry name" value="Glucose Oxidase, domain 3"/>
    <property type="match status" value="1"/>
</dbReference>
<comment type="caution">
    <text evidence="1">The sequence shown here is derived from an EMBL/GenBank/DDBJ whole genome shotgun (WGS) entry which is preliminary data.</text>
</comment>
<reference evidence="1 2" key="1">
    <citation type="journal article" date="2018" name="PLoS Pathog.">
        <title>Evolution of structural diversity of trichothecenes, a family of toxins produced by plant pathogenic and entomopathogenic fungi.</title>
        <authorList>
            <person name="Proctor R.H."/>
            <person name="McCormick S.P."/>
            <person name="Kim H.S."/>
            <person name="Cardoza R.E."/>
            <person name="Stanley A.M."/>
            <person name="Lindo L."/>
            <person name="Kelly A."/>
            <person name="Brown D.W."/>
            <person name="Lee T."/>
            <person name="Vaughan M.M."/>
            <person name="Alexander N.J."/>
            <person name="Busman M."/>
            <person name="Gutierrez S."/>
        </authorList>
    </citation>
    <scope>NUCLEOTIDE SEQUENCE [LARGE SCALE GENOMIC DNA]</scope>
    <source>
        <strain evidence="1 2">NRRL 13405</strain>
    </source>
</reference>
<protein>
    <submittedName>
        <fullName evidence="1">Uncharacterized protein</fullName>
    </submittedName>
</protein>
<sequence length="175" mass="19719">MFLKVSFFLCGFVDVDEEVFNNYEGGVAVEAAIPWQKNPFQNCSFTLQENDTCYQEWSNSHTGPYGRGAAPLSLLYRSSVNETNDSDLYIFGAAGTVFRGYFPEYSTWQAPPASWFWSVVKMQTGNQAGTVTLRSKDPRQVPEINFNFYFQNGDRGIIAIQEGIEHTFPVFNATG</sequence>
<keyword evidence="2" id="KW-1185">Reference proteome</keyword>
<dbReference type="EMBL" id="PXXK01000235">
    <property type="protein sequence ID" value="RFN47764.1"/>
    <property type="molecule type" value="Genomic_DNA"/>
</dbReference>
<accession>A0A395MIL2</accession>
<evidence type="ECO:0000313" key="1">
    <source>
        <dbReference type="EMBL" id="RFN47764.1"/>
    </source>
</evidence>
<dbReference type="AlphaFoldDB" id="A0A395MIL2"/>
<dbReference type="SUPFAM" id="SSF54373">
    <property type="entry name" value="FAD-linked reductases, C-terminal domain"/>
    <property type="match status" value="1"/>
</dbReference>
<organism evidence="1 2">
    <name type="scientific">Fusarium flagelliforme</name>
    <dbReference type="NCBI Taxonomy" id="2675880"/>
    <lineage>
        <taxon>Eukaryota</taxon>
        <taxon>Fungi</taxon>
        <taxon>Dikarya</taxon>
        <taxon>Ascomycota</taxon>
        <taxon>Pezizomycotina</taxon>
        <taxon>Sordariomycetes</taxon>
        <taxon>Hypocreomycetidae</taxon>
        <taxon>Hypocreales</taxon>
        <taxon>Nectriaceae</taxon>
        <taxon>Fusarium</taxon>
        <taxon>Fusarium incarnatum-equiseti species complex</taxon>
    </lineage>
</organism>
<name>A0A395MIL2_9HYPO</name>
<dbReference type="STRING" id="2594813.A0A395MIL2"/>